<comment type="similarity">
    <text evidence="1">Belongs to the 'phage' integrase family.</text>
</comment>
<dbReference type="Proteomes" id="UP000627464">
    <property type="component" value="Unassembled WGS sequence"/>
</dbReference>
<dbReference type="InterPro" id="IPR050090">
    <property type="entry name" value="Tyrosine_recombinase_XerCD"/>
</dbReference>
<dbReference type="InterPro" id="IPR011010">
    <property type="entry name" value="DNA_brk_join_enz"/>
</dbReference>
<feature type="domain" description="Core-binding (CB)" evidence="7">
    <location>
        <begin position="5"/>
        <end position="85"/>
    </location>
</feature>
<dbReference type="RefSeq" id="WP_188473011.1">
    <property type="nucleotide sequence ID" value="NZ_BMFZ01000004.1"/>
</dbReference>
<evidence type="ECO:0000313" key="8">
    <source>
        <dbReference type="EMBL" id="GGA44500.1"/>
    </source>
</evidence>
<comment type="caution">
    <text evidence="8">The sequence shown here is derived from an EMBL/GenBank/DDBJ whole genome shotgun (WGS) entry which is preliminary data.</text>
</comment>
<proteinExistence type="inferred from homology"/>
<dbReference type="Pfam" id="PF00589">
    <property type="entry name" value="Phage_integrase"/>
    <property type="match status" value="1"/>
</dbReference>
<keyword evidence="9" id="KW-1185">Reference proteome</keyword>
<dbReference type="InterPro" id="IPR010998">
    <property type="entry name" value="Integrase_recombinase_N"/>
</dbReference>
<feature type="domain" description="Tyr recombinase" evidence="6">
    <location>
        <begin position="107"/>
        <end position="314"/>
    </location>
</feature>
<dbReference type="Gene3D" id="1.10.443.10">
    <property type="entry name" value="Intergrase catalytic core"/>
    <property type="match status" value="1"/>
</dbReference>
<evidence type="ECO:0000256" key="5">
    <source>
        <dbReference type="PROSITE-ProRule" id="PRU01248"/>
    </source>
</evidence>
<keyword evidence="4" id="KW-0233">DNA recombination</keyword>
<gene>
    <name evidence="8" type="ORF">GCM10011328_19480</name>
</gene>
<evidence type="ECO:0000256" key="4">
    <source>
        <dbReference type="ARBA" id="ARBA00023172"/>
    </source>
</evidence>
<dbReference type="InterPro" id="IPR044068">
    <property type="entry name" value="CB"/>
</dbReference>
<evidence type="ECO:0000259" key="7">
    <source>
        <dbReference type="PROSITE" id="PS51900"/>
    </source>
</evidence>
<dbReference type="InterPro" id="IPR013762">
    <property type="entry name" value="Integrase-like_cat_sf"/>
</dbReference>
<dbReference type="Gene3D" id="1.10.150.130">
    <property type="match status" value="1"/>
</dbReference>
<evidence type="ECO:0000259" key="6">
    <source>
        <dbReference type="PROSITE" id="PS51898"/>
    </source>
</evidence>
<sequence length="319" mass="37105">MNNVNYDHILEDYFFSKYLRPATEWSYQKVLKSFIKFTGPEITPAEVNKELVLFWRRQVLTEMKLSRRTWNNKVAHMRAIFNHAIKKGMLSARDNPFNGVVTRPDIKRKKTLTPNQMSSIYIIMQSYDEAERMGTVQHPRRCALLPAWFWLTVLDTLKYTGMRQNQLLNLKLGDINLEAGIINLRAESAKNHREHAVPIARALRPGLQVLYDRSLALEAKPEDPLFNVSRFSSKRTDSQGCMDPQHLRAFFRRLSKECRSEISPHRFRHTIATNMMKSPDRNLRTVQALLGHSTVNVTLEYVEGNLDAMRTAVEEVFAR</sequence>
<keyword evidence="3 5" id="KW-0238">DNA-binding</keyword>
<name>A0ABQ1GIK4_9GAMM</name>
<dbReference type="PANTHER" id="PTHR30349">
    <property type="entry name" value="PHAGE INTEGRASE-RELATED"/>
    <property type="match status" value="1"/>
</dbReference>
<accession>A0ABQ1GIK4</accession>
<organism evidence="8 9">
    <name type="scientific">Hafnia psychrotolerans</name>
    <dbReference type="NCBI Taxonomy" id="1477018"/>
    <lineage>
        <taxon>Bacteria</taxon>
        <taxon>Pseudomonadati</taxon>
        <taxon>Pseudomonadota</taxon>
        <taxon>Gammaproteobacteria</taxon>
        <taxon>Enterobacterales</taxon>
        <taxon>Hafniaceae</taxon>
        <taxon>Hafnia</taxon>
    </lineage>
</organism>
<dbReference type="Pfam" id="PF13102">
    <property type="entry name" value="Phage_int_SAM_5"/>
    <property type="match status" value="1"/>
</dbReference>
<dbReference type="InterPro" id="IPR025269">
    <property type="entry name" value="SAM-like_dom"/>
</dbReference>
<evidence type="ECO:0000256" key="1">
    <source>
        <dbReference type="ARBA" id="ARBA00008857"/>
    </source>
</evidence>
<evidence type="ECO:0000313" key="9">
    <source>
        <dbReference type="Proteomes" id="UP000627464"/>
    </source>
</evidence>
<dbReference type="SUPFAM" id="SSF56349">
    <property type="entry name" value="DNA breaking-rejoining enzymes"/>
    <property type="match status" value="1"/>
</dbReference>
<dbReference type="PANTHER" id="PTHR30349:SF41">
    <property type="entry name" value="INTEGRASE_RECOMBINASE PROTEIN MJ0367-RELATED"/>
    <property type="match status" value="1"/>
</dbReference>
<evidence type="ECO:0000256" key="3">
    <source>
        <dbReference type="ARBA" id="ARBA00023125"/>
    </source>
</evidence>
<dbReference type="EMBL" id="BMFZ01000004">
    <property type="protein sequence ID" value="GGA44500.1"/>
    <property type="molecule type" value="Genomic_DNA"/>
</dbReference>
<dbReference type="InterPro" id="IPR002104">
    <property type="entry name" value="Integrase_catalytic"/>
</dbReference>
<keyword evidence="2" id="KW-0229">DNA integration</keyword>
<evidence type="ECO:0000256" key="2">
    <source>
        <dbReference type="ARBA" id="ARBA00022908"/>
    </source>
</evidence>
<dbReference type="PROSITE" id="PS51900">
    <property type="entry name" value="CB"/>
    <property type="match status" value="1"/>
</dbReference>
<reference evidence="9" key="1">
    <citation type="journal article" date="2019" name="Int. J. Syst. Evol. Microbiol.">
        <title>The Global Catalogue of Microorganisms (GCM) 10K type strain sequencing project: providing services to taxonomists for standard genome sequencing and annotation.</title>
        <authorList>
            <consortium name="The Broad Institute Genomics Platform"/>
            <consortium name="The Broad Institute Genome Sequencing Center for Infectious Disease"/>
            <person name="Wu L."/>
            <person name="Ma J."/>
        </authorList>
    </citation>
    <scope>NUCLEOTIDE SEQUENCE [LARGE SCALE GENOMIC DNA]</scope>
    <source>
        <strain evidence="9">CGMCC 1.12806</strain>
    </source>
</reference>
<dbReference type="PROSITE" id="PS51898">
    <property type="entry name" value="TYR_RECOMBINASE"/>
    <property type="match status" value="1"/>
</dbReference>
<protein>
    <submittedName>
        <fullName evidence="8">Tyrosine recombinase XerD</fullName>
    </submittedName>
</protein>
<dbReference type="CDD" id="cd00397">
    <property type="entry name" value="DNA_BRE_C"/>
    <property type="match status" value="1"/>
</dbReference>